<dbReference type="AlphaFoldDB" id="A0A1H9SFK4"/>
<dbReference type="Pfam" id="PF07731">
    <property type="entry name" value="Cu-oxidase_2"/>
    <property type="match status" value="1"/>
</dbReference>
<name>A0A1H9SFK4_9RHOB</name>
<dbReference type="PANTHER" id="PTHR11709:SF2">
    <property type="entry name" value="MULTICOPPER OXIDASE LPR1"/>
    <property type="match status" value="1"/>
</dbReference>
<dbReference type="PROSITE" id="PS51318">
    <property type="entry name" value="TAT"/>
    <property type="match status" value="1"/>
</dbReference>
<dbReference type="InterPro" id="IPR008972">
    <property type="entry name" value="Cupredoxin"/>
</dbReference>
<proteinExistence type="predicted"/>
<dbReference type="STRING" id="641238.SAMN04490244_103160"/>
<keyword evidence="3" id="KW-0131">Cell cycle</keyword>
<dbReference type="Pfam" id="PF07732">
    <property type="entry name" value="Cu-oxidase_3"/>
    <property type="match status" value="1"/>
</dbReference>
<dbReference type="InterPro" id="IPR006311">
    <property type="entry name" value="TAT_signal"/>
</dbReference>
<keyword evidence="3" id="KW-0946">Virion</keyword>
<dbReference type="Proteomes" id="UP000198885">
    <property type="component" value="Unassembled WGS sequence"/>
</dbReference>
<dbReference type="PANTHER" id="PTHR11709">
    <property type="entry name" value="MULTI-COPPER OXIDASE"/>
    <property type="match status" value="1"/>
</dbReference>
<dbReference type="OrthoDB" id="9757546at2"/>
<dbReference type="InterPro" id="IPR011707">
    <property type="entry name" value="Cu-oxidase-like_N"/>
</dbReference>
<dbReference type="InterPro" id="IPR011706">
    <property type="entry name" value="Cu-oxidase_C"/>
</dbReference>
<accession>A0A1H9SFK4</accession>
<dbReference type="GO" id="GO:0051301">
    <property type="term" value="P:cell division"/>
    <property type="evidence" value="ECO:0007669"/>
    <property type="project" value="UniProtKB-KW"/>
</dbReference>
<dbReference type="SUPFAM" id="SSF49503">
    <property type="entry name" value="Cupredoxins"/>
    <property type="match status" value="3"/>
</dbReference>
<dbReference type="EMBL" id="FOGU01000003">
    <property type="protein sequence ID" value="SER83153.1"/>
    <property type="molecule type" value="Genomic_DNA"/>
</dbReference>
<protein>
    <submittedName>
        <fullName evidence="3">Multicopper oxidase with three cupredoxin domains (Includes cell division protein FtsP and spore coat protein CotA)</fullName>
    </submittedName>
</protein>
<sequence>MPLTRRQFTTALIAAATARPATGAARAHMPDVLRAGELGGVGGQSGPIWAYDGMLPGPVIHAERGRRVVRRLENGLPVASAVHWHGTRIDSGNGGADHLLDAVAPGSGFLYDFAVRDAGTYWYRSLDQARTPIARGLHGFLIVGEEAPPDIDEDLPLAVTDRHVALDPAPDDHTPRLVTCEMRQGQRLRLRMVNASAHHLLRLEPHGLTAWIAALDGMPLPQARRLSAPFLLAPGQRADILADVTLDAGERAALLHRTASGPVVLATFPVTGRGRSRRAPLPLEPNPLAQPMRRSVRRMVMRLSRSHGPDGPPLFTARAGETVQLRLTNDSTAMQTVHLHGHHMHLIDRENSLGAVRDTVLIRAGDSRQVIFVADNPGDWMIECHSLAPHHKGRRARFRVT</sequence>
<dbReference type="GO" id="GO:0016491">
    <property type="term" value="F:oxidoreductase activity"/>
    <property type="evidence" value="ECO:0007669"/>
    <property type="project" value="InterPro"/>
</dbReference>
<reference evidence="3 4" key="1">
    <citation type="submission" date="2016-10" db="EMBL/GenBank/DDBJ databases">
        <authorList>
            <person name="de Groot N.N."/>
        </authorList>
    </citation>
    <scope>NUCLEOTIDE SEQUENCE [LARGE SCALE GENOMIC DNA]</scope>
    <source>
        <strain evidence="3 4">DSM 23042</strain>
    </source>
</reference>
<evidence type="ECO:0000259" key="1">
    <source>
        <dbReference type="Pfam" id="PF07731"/>
    </source>
</evidence>
<feature type="domain" description="Plastocyanin-like" evidence="2">
    <location>
        <begin position="43"/>
        <end position="146"/>
    </location>
</feature>
<dbReference type="GO" id="GO:0005507">
    <property type="term" value="F:copper ion binding"/>
    <property type="evidence" value="ECO:0007669"/>
    <property type="project" value="InterPro"/>
</dbReference>
<gene>
    <name evidence="3" type="ORF">SAMN04490244_103160</name>
</gene>
<dbReference type="RefSeq" id="WP_092690076.1">
    <property type="nucleotide sequence ID" value="NZ_FOGU01000003.1"/>
</dbReference>
<evidence type="ECO:0000313" key="4">
    <source>
        <dbReference type="Proteomes" id="UP000198885"/>
    </source>
</evidence>
<dbReference type="Gene3D" id="2.60.40.420">
    <property type="entry name" value="Cupredoxins - blue copper proteins"/>
    <property type="match status" value="3"/>
</dbReference>
<dbReference type="InterPro" id="IPR045087">
    <property type="entry name" value="Cu-oxidase_fam"/>
</dbReference>
<keyword evidence="4" id="KW-1185">Reference proteome</keyword>
<evidence type="ECO:0000313" key="3">
    <source>
        <dbReference type="EMBL" id="SER83153.1"/>
    </source>
</evidence>
<organism evidence="3 4">
    <name type="scientific">Tranquillimonas rosea</name>
    <dbReference type="NCBI Taxonomy" id="641238"/>
    <lineage>
        <taxon>Bacteria</taxon>
        <taxon>Pseudomonadati</taxon>
        <taxon>Pseudomonadota</taxon>
        <taxon>Alphaproteobacteria</taxon>
        <taxon>Rhodobacterales</taxon>
        <taxon>Roseobacteraceae</taxon>
        <taxon>Tranquillimonas</taxon>
    </lineage>
</organism>
<keyword evidence="3" id="KW-0132">Cell division</keyword>
<evidence type="ECO:0000259" key="2">
    <source>
        <dbReference type="Pfam" id="PF07732"/>
    </source>
</evidence>
<keyword evidence="3" id="KW-0167">Capsid protein</keyword>
<feature type="domain" description="Plastocyanin-like" evidence="1">
    <location>
        <begin position="305"/>
        <end position="391"/>
    </location>
</feature>